<keyword evidence="7" id="KW-0472">Membrane</keyword>
<evidence type="ECO:0000256" key="3">
    <source>
        <dbReference type="ARBA" id="ARBA00020983"/>
    </source>
</evidence>
<dbReference type="GO" id="GO:0017119">
    <property type="term" value="C:Golgi transport complex"/>
    <property type="evidence" value="ECO:0007669"/>
    <property type="project" value="InterPro"/>
</dbReference>
<dbReference type="AlphaFoldDB" id="A0A9N8V5G2"/>
<dbReference type="EMBL" id="CAJVPL010000040">
    <property type="protein sequence ID" value="CAG8437274.1"/>
    <property type="molecule type" value="Genomic_DNA"/>
</dbReference>
<dbReference type="PANTHER" id="PTHR21311">
    <property type="entry name" value="CONSERVED OLIGOMERIC GOLGI COMPLEX COMPONENT 8"/>
    <property type="match status" value="1"/>
</dbReference>
<dbReference type="Proteomes" id="UP000789831">
    <property type="component" value="Unassembled WGS sequence"/>
</dbReference>
<dbReference type="GO" id="GO:0015031">
    <property type="term" value="P:protein transport"/>
    <property type="evidence" value="ECO:0007669"/>
    <property type="project" value="UniProtKB-KW"/>
</dbReference>
<proteinExistence type="inferred from homology"/>
<organism evidence="9 10">
    <name type="scientific">Ambispora gerdemannii</name>
    <dbReference type="NCBI Taxonomy" id="144530"/>
    <lineage>
        <taxon>Eukaryota</taxon>
        <taxon>Fungi</taxon>
        <taxon>Fungi incertae sedis</taxon>
        <taxon>Mucoromycota</taxon>
        <taxon>Glomeromycotina</taxon>
        <taxon>Glomeromycetes</taxon>
        <taxon>Archaeosporales</taxon>
        <taxon>Ambisporaceae</taxon>
        <taxon>Ambispora</taxon>
    </lineage>
</organism>
<evidence type="ECO:0000256" key="6">
    <source>
        <dbReference type="ARBA" id="ARBA00023034"/>
    </source>
</evidence>
<dbReference type="PANTHER" id="PTHR21311:SF0">
    <property type="entry name" value="CONSERVED OLIGOMERIC GOLGI COMPLEX SUBUNIT 8"/>
    <property type="match status" value="1"/>
</dbReference>
<protein>
    <recommendedName>
        <fullName evidence="3">Conserved oligomeric Golgi complex subunit 8</fullName>
    </recommendedName>
    <alternativeName>
        <fullName evidence="8">Component of oligomeric Golgi complex 8</fullName>
    </alternativeName>
</protein>
<keyword evidence="5" id="KW-0653">Protein transport</keyword>
<keyword evidence="4" id="KW-0813">Transport</keyword>
<evidence type="ECO:0000313" key="9">
    <source>
        <dbReference type="EMBL" id="CAG8437274.1"/>
    </source>
</evidence>
<evidence type="ECO:0000256" key="2">
    <source>
        <dbReference type="ARBA" id="ARBA00006419"/>
    </source>
</evidence>
<sequence>MSNLFWPESRVLAAALPSLEKIADLINKNMDSRNETTKFEPLLTTTSLMTELEQTSLLEESETYRSSISGSSGQEILLNLLSNSLDTTSHREIIDNEWSKDYLNRLASLSLESLKHEPSLIKEEESKIQSELAELSFREYKSFIQTSECKSNIQNSLENCKTHVSKLSSTILIFEENCVSFIAETEKITKQRTKINTIIEQHGNLLDILEIPQLMDICVRKELYSEAIDLSAHVTRLAARYPKILIIQRIENDVKDTMQLMLSRLIALLSEPIKLPSCLKVIGYLRRMEVFDEAELRLVFLSTLSANAVLSDYTAHILGHLTGTLAEFIPLISDTSSLSSILTQLMYCGMSLGRVGVDFRHLVTEYFEVAVLRIIRTMISEATKNFIDQFEDAMRKGDYASSWMIDENKTSLPSYMDSIPLRTVTSFTTSSAPSPASSFTPLVILMDYPPIGHLTNGYLSAFNSLRLLAPVSLYHSLGSHLSTSLVSIADTLRRYGDKLIEDQHNTVIMQVFCATFAKIFVPYITRCYVDGVYGGLMMQVNGDDNESLVEDSNGMNAFSIVDQAEILDTLKDFLSIEQKR</sequence>
<keyword evidence="10" id="KW-1185">Reference proteome</keyword>
<reference evidence="9" key="1">
    <citation type="submission" date="2021-06" db="EMBL/GenBank/DDBJ databases">
        <authorList>
            <person name="Kallberg Y."/>
            <person name="Tangrot J."/>
            <person name="Rosling A."/>
        </authorList>
    </citation>
    <scope>NUCLEOTIDE SEQUENCE</scope>
    <source>
        <strain evidence="9">MT106</strain>
    </source>
</reference>
<evidence type="ECO:0000313" key="10">
    <source>
        <dbReference type="Proteomes" id="UP000789831"/>
    </source>
</evidence>
<gene>
    <name evidence="9" type="ORF">AGERDE_LOCUS757</name>
</gene>
<dbReference type="GO" id="GO:0006891">
    <property type="term" value="P:intra-Golgi vesicle-mediated transport"/>
    <property type="evidence" value="ECO:0007669"/>
    <property type="project" value="TreeGrafter"/>
</dbReference>
<keyword evidence="6" id="KW-0333">Golgi apparatus</keyword>
<accession>A0A9N8V5G2</accession>
<comment type="subcellular location">
    <subcellularLocation>
        <location evidence="1">Golgi apparatus membrane</location>
        <topology evidence="1">Peripheral membrane protein</topology>
    </subcellularLocation>
</comment>
<evidence type="ECO:0000256" key="4">
    <source>
        <dbReference type="ARBA" id="ARBA00022448"/>
    </source>
</evidence>
<evidence type="ECO:0000256" key="1">
    <source>
        <dbReference type="ARBA" id="ARBA00004395"/>
    </source>
</evidence>
<dbReference type="SUPFAM" id="SSF74788">
    <property type="entry name" value="Cullin repeat-like"/>
    <property type="match status" value="1"/>
</dbReference>
<evidence type="ECO:0000256" key="7">
    <source>
        <dbReference type="ARBA" id="ARBA00023136"/>
    </source>
</evidence>
<dbReference type="GO" id="GO:0000139">
    <property type="term" value="C:Golgi membrane"/>
    <property type="evidence" value="ECO:0007669"/>
    <property type="project" value="UniProtKB-SubCell"/>
</dbReference>
<name>A0A9N8V5G2_9GLOM</name>
<evidence type="ECO:0000256" key="8">
    <source>
        <dbReference type="ARBA" id="ARBA00031347"/>
    </source>
</evidence>
<dbReference type="Pfam" id="PF04124">
    <property type="entry name" value="Dor1"/>
    <property type="match status" value="2"/>
</dbReference>
<dbReference type="OrthoDB" id="1661054at2759"/>
<dbReference type="InterPro" id="IPR016159">
    <property type="entry name" value="Cullin_repeat-like_dom_sf"/>
</dbReference>
<comment type="similarity">
    <text evidence="2">Belongs to the COG8 family.</text>
</comment>
<dbReference type="InterPro" id="IPR007255">
    <property type="entry name" value="COG8"/>
</dbReference>
<evidence type="ECO:0000256" key="5">
    <source>
        <dbReference type="ARBA" id="ARBA00022927"/>
    </source>
</evidence>
<comment type="caution">
    <text evidence="9">The sequence shown here is derived from an EMBL/GenBank/DDBJ whole genome shotgun (WGS) entry which is preliminary data.</text>
</comment>